<feature type="compositionally biased region" description="Basic residues" evidence="1">
    <location>
        <begin position="111"/>
        <end position="120"/>
    </location>
</feature>
<sequence>MVKAKSHLLKHEVPDNVDTAGHFGTDDKKEIARKVAAMGQRQLQDMFRLVYNAATGSNNNNWLRRKLLEAAGCQEAKVVGMGNSSPRKKGVGMGDLGIDGGASYRTENGMRRTKRQRKPRKDADYIGEDAFEGGRHRDGGPLSTGNAYLQQQEALYKANLMQNALNGHDFPFHGLMMGKPFTGQTLLAQPFQEVQWPGPSQRRPDESNSSSEDQTAYEHSHSHHSHQSRELGAGGPGSPTTNLNRQLEMMHQQEGGHNERVGGNTPLLDLDGELLHAPVLGHSSANDSLLGVEGRLPSFDGVMLPSVNTSPILGTDFANIFADHRALDTTRPFLSSQGLDIPDMPAGGRMSSLDFQLGDIAPAMLLNDPRLHMPAAPPPTPVSRGLGSPRYHGGLEGMAAPSLRYTGAHPAHIPANAFAAFTGEPNVAPRLAQAAPGAPPSPQAGPPPGGLTRQHRSMSVEPLDQRMDMPMFQSMMVRTLSTPEPLPAPEAAPESQTTPGPMHTVASLGAWNVNEVPHIEMPVTPPAAPALPKGLPVDTDLAAQASGTPRAQLAGAAERLPGPAAQLPEEPLGLAAPPPEKAPAAPLELASLNAEDAAELLADPPALPTIKEEERSAAQPVAESEAVACPSIKPQLGT</sequence>
<reference evidence="2 3" key="1">
    <citation type="submission" date="2023-10" db="EMBL/GenBank/DDBJ databases">
        <authorList>
            <person name="Maclean D."/>
            <person name="Macfadyen A."/>
        </authorList>
    </citation>
    <scope>NUCLEOTIDE SEQUENCE [LARGE SCALE GENOMIC DNA]</scope>
</reference>
<accession>A0AAV1HS17</accession>
<protein>
    <submittedName>
        <fullName evidence="2">Uncharacterized protein</fullName>
    </submittedName>
</protein>
<evidence type="ECO:0000256" key="1">
    <source>
        <dbReference type="SAM" id="MobiDB-lite"/>
    </source>
</evidence>
<comment type="caution">
    <text evidence="2">The sequence shown here is derived from an EMBL/GenBank/DDBJ whole genome shotgun (WGS) entry which is preliminary data.</text>
</comment>
<keyword evidence="3" id="KW-1185">Reference proteome</keyword>
<feature type="compositionally biased region" description="Low complexity" evidence="1">
    <location>
        <begin position="563"/>
        <end position="575"/>
    </location>
</feature>
<feature type="region of interest" description="Disordered" evidence="1">
    <location>
        <begin position="430"/>
        <end position="456"/>
    </location>
</feature>
<organism evidence="2 3">
    <name type="scientific">Coccomyxa viridis</name>
    <dbReference type="NCBI Taxonomy" id="1274662"/>
    <lineage>
        <taxon>Eukaryota</taxon>
        <taxon>Viridiplantae</taxon>
        <taxon>Chlorophyta</taxon>
        <taxon>core chlorophytes</taxon>
        <taxon>Trebouxiophyceae</taxon>
        <taxon>Trebouxiophyceae incertae sedis</taxon>
        <taxon>Coccomyxaceae</taxon>
        <taxon>Coccomyxa</taxon>
    </lineage>
</organism>
<feature type="region of interest" description="Disordered" evidence="1">
    <location>
        <begin position="612"/>
        <end position="638"/>
    </location>
</feature>
<evidence type="ECO:0000313" key="3">
    <source>
        <dbReference type="Proteomes" id="UP001314263"/>
    </source>
</evidence>
<feature type="compositionally biased region" description="Pro residues" evidence="1">
    <location>
        <begin position="437"/>
        <end position="449"/>
    </location>
</feature>
<name>A0AAV1HS17_9CHLO</name>
<dbReference type="EMBL" id="CAUYUE010000001">
    <property type="protein sequence ID" value="CAK0737162.1"/>
    <property type="molecule type" value="Genomic_DNA"/>
</dbReference>
<feature type="region of interest" description="Disordered" evidence="1">
    <location>
        <begin position="563"/>
        <end position="585"/>
    </location>
</feature>
<dbReference type="Proteomes" id="UP001314263">
    <property type="component" value="Unassembled WGS sequence"/>
</dbReference>
<evidence type="ECO:0000313" key="2">
    <source>
        <dbReference type="EMBL" id="CAK0737162.1"/>
    </source>
</evidence>
<proteinExistence type="predicted"/>
<gene>
    <name evidence="2" type="ORF">CVIRNUC_000865</name>
</gene>
<feature type="region of interest" description="Disordered" evidence="1">
    <location>
        <begin position="482"/>
        <end position="501"/>
    </location>
</feature>
<dbReference type="AlphaFoldDB" id="A0AAV1HS17"/>
<feature type="region of interest" description="Disordered" evidence="1">
    <location>
        <begin position="102"/>
        <end position="145"/>
    </location>
</feature>
<feature type="region of interest" description="Disordered" evidence="1">
    <location>
        <begin position="195"/>
        <end position="243"/>
    </location>
</feature>